<sequence>MTTNKIKPVSRFEYDDVSTLTTFNFYESKPEVDQEGVLSKFLSKFKTAVSGPPVSPPDGNTSCDAHSFAESFGLSEKQLTEIDQSAMNTEVSKQQDMATADSSSKAELHSTAPSPPEPAEVTAAQSKGDVLMIRPSADSRRSVEFALDTLPLTKTPSCDSDTQSVMTTFSVSNSNSLSRIIGRLRGETPNKEFWMPDAQCKECFECGSHFSLFRRKHHCRICGQIFCSKCAWHIIQGARVSQGGQLRVCNYCYSKLEAQEQEDRQSIHDAYLYSGNRNSIDLDVVVALSPVLSDQKQLSAAPKMQIPTAPLKNNLNEYGGENSTTVALEIPTGNLLPYTAPTNPSSSPSTPIVANNEPDTSFKKLLMATNTLLRPRSRTNTMTSLGIDTTLVAVDGKQMGSPMPFRRNSLTNNLFADGGGGTVLPSNEYGSGSDNEDDDLRKWDKSPRNLLNFLDGNHYALDDTITGTGSPTVGKGDSDDDVYDQRMRIKRAADELRSRERASGARRRLSFTGGTARPIRTRTQSLMRNAPITTCTVSESGQEGALPTYAATESTNTTNNAIGGNSAGLQPPNYGTRHLRSSSAPISIELSAASLDHMRKLLKHMLNEIQGIIDDNYQEWEDVLLNLLLKVSDNVLPDIRGGDEIDIRHYVKIKKIAGGRPKDSLYVKGVVCSKNVAHKRMVRMIHNPQILILLFPLEWSRDFSRGEQQFQSIKPVLAQEKDYLEKLVNRIVALKPSIVLVSSNVSRLALDFLLKANIVVVYNVKLSVLDAVARCTGASIISSFLQLNKDGLTLGHCGSFEVKTLMHELIPNRRKTFLMFQECPPNLGATIILRGGKTEALREIKRVLDFMVFVVHNLKLESFLLKDFAKIRNAMHPSNVFGDDSDQSSSVVGKMDDSDSGKSMEEVKTLCSNQEDDDPCLKHVNEMIDRYKNVTLSASPMVKPAPPYLLLRLRETERQLVAVIRKRLPDPESPNGEKLRSPSIPPSISGMHAYFRAFDQYLPNNPDYDQLLEEHHHRWRALEACIGDSTETLSPLYHQQLVVLYSSVCGKTGVPCQGPELRLFEYYRPDSDLTLGQYIEDTVADADISCSSSMCERSLHEHYRTYAHCNAKVNVAIRPHQFNEPIMMSSIHTWSQCKLCTVSTTAAVAMSENSWKYSFGKFLELLFYQSDPSLRPDVCPHDFYRDHVHYFGFKHLAISFEHEKIEPMEVHVPPMHLYVNPKSQIAAKEAALESTRAKIVKFYESVVERNKNFTFDIVHPSMVEPCKECLQEMSRRATEEKKQMLQSLQSAYATTLPTDTLSLNAVRIELQTHVVQWDLRYAEFVRQYVRPERELRRLTTNHFKKMLTVESTTAMPVSSLDLRTKRATEAADLPLLDVGLDDYGSSFGSQSEVSQTMEDMANLHLKTMPALGESPTCKSPWLEGNERITERLQTMNDYKTTASAQEPLKSAIGKMEETVSELLDPSVARRLSLELMKDNMSWQDNERPDTKGKAPIGLERSSVLSQHASVLPLLSSNACKRLAGLLPDTSVTKSRSSPLLGSSLILSTSAPESSRSTTKKQTHNSSDLGYHREPDTSPDALSRPEGKKELPLRGYRYGYRGSTERGNAMQFRPRPRPMASGNGTKRGEKKPEASATVTVAQSPGVPAQRNIKYSKNVAVTAKSRGTRQRLPSKSTIEVFKTIREIVHEESDDEFQATDVDEHTDIEDDDESWPAVSRTFSLTRTDEYDEALGRDFMPSLHHLPRFNQMITTSLPHLNFDQDDKLQDTKAEHHHTISDFRFLRGVNASPVDVPKPNSMISLDSLELSTSGSERNSIIRAITNILTEKGLANLPSLEYPLTALEHIVPGDTIVVGEDEPSTIIAYSLSCNDYLDKLKAIRESYADNTADEISISEESIKTIVAEVGETPIGSGMFIERTLRSKSGSHMKYYFTDGTTKFFCKIFFVEQFDALRRNCGCEDTFIASLASCCKWDSSGGKSGSVFLKTKVMYQSPYFLRSHSKEMLRGSLHNDTLFLSRLDVMDYSLLVGVDEEKQELVVGIVDFIRTFTWDKKLESWVKESGILGGGGKEPTIISPRQYRIRFREAMDRYFLMVPDFWTSMHMRIQHHSSSPHHHAVPDNESTQDTR</sequence>
<dbReference type="InterPro" id="IPR027483">
    <property type="entry name" value="PInositol-4-P-4/5-kinase_C_sf"/>
</dbReference>
<evidence type="ECO:0000256" key="2">
    <source>
        <dbReference type="ARBA" id="ARBA00022679"/>
    </source>
</evidence>
<evidence type="ECO:0000256" key="8">
    <source>
        <dbReference type="ARBA" id="ARBA00022840"/>
    </source>
</evidence>
<dbReference type="SUPFAM" id="SSF56104">
    <property type="entry name" value="SAICAR synthase-like"/>
    <property type="match status" value="1"/>
</dbReference>
<keyword evidence="7" id="KW-0862">Zinc</keyword>
<dbReference type="SUPFAM" id="SSF54849">
    <property type="entry name" value="GroEL-intermediate domain like"/>
    <property type="match status" value="1"/>
</dbReference>
<dbReference type="CDD" id="cd15725">
    <property type="entry name" value="FYVE_PIKfyve_Fab1"/>
    <property type="match status" value="1"/>
</dbReference>
<dbReference type="FunFam" id="3.50.7.10:FF:000007">
    <property type="entry name" value="1-phosphatidylinositol 3-phosphate 5-kinase isoform X1"/>
    <property type="match status" value="1"/>
</dbReference>
<dbReference type="Gene3D" id="3.30.810.10">
    <property type="entry name" value="2-Layer Sandwich"/>
    <property type="match status" value="1"/>
</dbReference>
<dbReference type="InterPro" id="IPR017455">
    <property type="entry name" value="Znf_FYVE-rel"/>
</dbReference>
<keyword evidence="3" id="KW-0479">Metal-binding</keyword>
<evidence type="ECO:0000259" key="13">
    <source>
        <dbReference type="PROSITE" id="PS51455"/>
    </source>
</evidence>
<dbReference type="InterPro" id="IPR027410">
    <property type="entry name" value="TCP-1-like_intermed_sf"/>
</dbReference>
<dbReference type="Gene3D" id="3.50.7.10">
    <property type="entry name" value="GroEL"/>
    <property type="match status" value="1"/>
</dbReference>
<feature type="compositionally biased region" description="Low complexity" evidence="11">
    <location>
        <begin position="1534"/>
        <end position="1549"/>
    </location>
</feature>
<evidence type="ECO:0000256" key="5">
    <source>
        <dbReference type="ARBA" id="ARBA00022771"/>
    </source>
</evidence>
<dbReference type="GO" id="GO:0005524">
    <property type="term" value="F:ATP binding"/>
    <property type="evidence" value="ECO:0007669"/>
    <property type="project" value="UniProtKB-UniRule"/>
</dbReference>
<feature type="compositionally biased region" description="Basic and acidic residues" evidence="11">
    <location>
        <begin position="1582"/>
        <end position="1591"/>
    </location>
</feature>
<dbReference type="EC" id="2.7.1.150" evidence="1"/>
<dbReference type="Pfam" id="PF00118">
    <property type="entry name" value="Cpn60_TCP1"/>
    <property type="match status" value="1"/>
</dbReference>
<evidence type="ECO:0000256" key="7">
    <source>
        <dbReference type="ARBA" id="ARBA00022833"/>
    </source>
</evidence>
<proteinExistence type="predicted"/>
<protein>
    <recommendedName>
        <fullName evidence="1">1-phosphatidylinositol-3-phosphate 5-kinase</fullName>
        <ecNumber evidence="1">2.7.1.150</ecNumber>
    </recommendedName>
</protein>
<dbReference type="PROSITE" id="PS51455">
    <property type="entry name" value="PIPK"/>
    <property type="match status" value="1"/>
</dbReference>
<dbReference type="Pfam" id="PF01363">
    <property type="entry name" value="FYVE"/>
    <property type="match status" value="1"/>
</dbReference>
<evidence type="ECO:0000256" key="1">
    <source>
        <dbReference type="ARBA" id="ARBA00012009"/>
    </source>
</evidence>
<keyword evidence="6 10" id="KW-0418">Kinase</keyword>
<feature type="domain" description="PIPK" evidence="13">
    <location>
        <begin position="1741"/>
        <end position="2088"/>
    </location>
</feature>
<keyword evidence="15" id="KW-1185">Reference proteome</keyword>
<evidence type="ECO:0000256" key="3">
    <source>
        <dbReference type="ARBA" id="ARBA00022723"/>
    </source>
</evidence>
<dbReference type="PROSITE" id="PS50178">
    <property type="entry name" value="ZF_FYVE"/>
    <property type="match status" value="1"/>
</dbReference>
<evidence type="ECO:0000256" key="9">
    <source>
        <dbReference type="PROSITE-ProRule" id="PRU00091"/>
    </source>
</evidence>
<keyword evidence="2 10" id="KW-0808">Transferase</keyword>
<dbReference type="FunFam" id="3.30.810.10:FF:000001">
    <property type="entry name" value="1-phosphatidylinositol 3-phosphate 5-kinase FAB1"/>
    <property type="match status" value="1"/>
</dbReference>
<dbReference type="GO" id="GO:0008270">
    <property type="term" value="F:zinc ion binding"/>
    <property type="evidence" value="ECO:0007669"/>
    <property type="project" value="UniProtKB-KW"/>
</dbReference>
<dbReference type="PANTHER" id="PTHR45748">
    <property type="entry name" value="1-PHOSPHATIDYLINOSITOL 3-PHOSPHATE 5-KINASE-RELATED"/>
    <property type="match status" value="1"/>
</dbReference>
<dbReference type="InterPro" id="IPR027409">
    <property type="entry name" value="GroEL-like_apical_dom_sf"/>
</dbReference>
<organism evidence="14 15">
    <name type="scientific">Apophysomyces ossiformis</name>
    <dbReference type="NCBI Taxonomy" id="679940"/>
    <lineage>
        <taxon>Eukaryota</taxon>
        <taxon>Fungi</taxon>
        <taxon>Fungi incertae sedis</taxon>
        <taxon>Mucoromycota</taxon>
        <taxon>Mucoromycotina</taxon>
        <taxon>Mucoromycetes</taxon>
        <taxon>Mucorales</taxon>
        <taxon>Mucorineae</taxon>
        <taxon>Mucoraceae</taxon>
        <taxon>Apophysomyces</taxon>
    </lineage>
</organism>
<dbReference type="GO" id="GO:0010008">
    <property type="term" value="C:endosome membrane"/>
    <property type="evidence" value="ECO:0007669"/>
    <property type="project" value="TreeGrafter"/>
</dbReference>
<evidence type="ECO:0000256" key="6">
    <source>
        <dbReference type="ARBA" id="ARBA00022777"/>
    </source>
</evidence>
<dbReference type="GO" id="GO:0000285">
    <property type="term" value="F:1-phosphatidylinositol-3-phosphate 5-kinase activity"/>
    <property type="evidence" value="ECO:0007669"/>
    <property type="project" value="UniProtKB-EC"/>
</dbReference>
<dbReference type="Proteomes" id="UP000605846">
    <property type="component" value="Unassembled WGS sequence"/>
</dbReference>
<feature type="region of interest" description="Disordered" evidence="11">
    <location>
        <begin position="882"/>
        <end position="902"/>
    </location>
</feature>
<evidence type="ECO:0000313" key="14">
    <source>
        <dbReference type="EMBL" id="KAF7731910.1"/>
    </source>
</evidence>
<keyword evidence="4 10" id="KW-0547">Nucleotide-binding</keyword>
<dbReference type="OrthoDB" id="158357at2759"/>
<dbReference type="SUPFAM" id="SSF57903">
    <property type="entry name" value="FYVE/PHD zinc finger"/>
    <property type="match status" value="1"/>
</dbReference>
<keyword evidence="8 10" id="KW-0067">ATP-binding</keyword>
<dbReference type="PANTHER" id="PTHR45748:SF7">
    <property type="entry name" value="1-PHOSPHATIDYLINOSITOL 3-PHOSPHATE 5-KINASE-RELATED"/>
    <property type="match status" value="1"/>
</dbReference>
<dbReference type="InterPro" id="IPR002498">
    <property type="entry name" value="PInositol-4-P-4/5-kinase_core"/>
</dbReference>
<dbReference type="SMART" id="SM00330">
    <property type="entry name" value="PIPKc"/>
    <property type="match status" value="1"/>
</dbReference>
<feature type="region of interest" description="Disordered" evidence="11">
    <location>
        <begin position="417"/>
        <end position="438"/>
    </location>
</feature>
<dbReference type="CDD" id="cd03334">
    <property type="entry name" value="Fab1_TCP"/>
    <property type="match status" value="1"/>
</dbReference>
<dbReference type="GO" id="GO:0000329">
    <property type="term" value="C:fungal-type vacuole membrane"/>
    <property type="evidence" value="ECO:0007669"/>
    <property type="project" value="TreeGrafter"/>
</dbReference>
<accession>A0A8H7EVE0</accession>
<comment type="caution">
    <text evidence="14">The sequence shown here is derived from an EMBL/GenBank/DDBJ whole genome shotgun (WGS) entry which is preliminary data.</text>
</comment>
<dbReference type="InterPro" id="IPR000306">
    <property type="entry name" value="Znf_FYVE"/>
</dbReference>
<feature type="domain" description="FYVE-type" evidence="12">
    <location>
        <begin position="197"/>
        <end position="257"/>
    </location>
</feature>
<feature type="compositionally biased region" description="Polar residues" evidence="11">
    <location>
        <begin position="424"/>
        <end position="433"/>
    </location>
</feature>
<keyword evidence="5 9" id="KW-0863">Zinc-finger</keyword>
<dbReference type="GO" id="GO:0046854">
    <property type="term" value="P:phosphatidylinositol phosphate biosynthetic process"/>
    <property type="evidence" value="ECO:0007669"/>
    <property type="project" value="TreeGrafter"/>
</dbReference>
<dbReference type="InterPro" id="IPR013083">
    <property type="entry name" value="Znf_RING/FYVE/PHD"/>
</dbReference>
<evidence type="ECO:0000256" key="11">
    <source>
        <dbReference type="SAM" id="MobiDB-lite"/>
    </source>
</evidence>
<dbReference type="InterPro" id="IPR011011">
    <property type="entry name" value="Znf_FYVE_PHD"/>
</dbReference>
<evidence type="ECO:0000256" key="10">
    <source>
        <dbReference type="PROSITE-ProRule" id="PRU00781"/>
    </source>
</evidence>
<dbReference type="EMBL" id="JABAYA010000006">
    <property type="protein sequence ID" value="KAF7731910.1"/>
    <property type="molecule type" value="Genomic_DNA"/>
</dbReference>
<feature type="region of interest" description="Disordered" evidence="11">
    <location>
        <begin position="1529"/>
        <end position="1640"/>
    </location>
</feature>
<evidence type="ECO:0000256" key="4">
    <source>
        <dbReference type="ARBA" id="ARBA00022741"/>
    </source>
</evidence>
<feature type="region of interest" description="Disordered" evidence="11">
    <location>
        <begin position="90"/>
        <end position="121"/>
    </location>
</feature>
<dbReference type="SUPFAM" id="SSF52029">
    <property type="entry name" value="GroEL apical domain-like"/>
    <property type="match status" value="1"/>
</dbReference>
<evidence type="ECO:0000259" key="12">
    <source>
        <dbReference type="PROSITE" id="PS50178"/>
    </source>
</evidence>
<dbReference type="InterPro" id="IPR002423">
    <property type="entry name" value="Cpn60/GroEL/TCP-1"/>
</dbReference>
<feature type="compositionally biased region" description="Polar residues" evidence="11">
    <location>
        <begin position="90"/>
        <end position="105"/>
    </location>
</feature>
<gene>
    <name evidence="14" type="primary">FAB1_2</name>
    <name evidence="14" type="ORF">EC973_007741</name>
</gene>
<name>A0A8H7EVE0_9FUNG</name>
<dbReference type="Gene3D" id="3.30.40.10">
    <property type="entry name" value="Zinc/RING finger domain, C3HC4 (zinc finger)"/>
    <property type="match status" value="1"/>
</dbReference>
<reference evidence="14" key="1">
    <citation type="submission" date="2020-01" db="EMBL/GenBank/DDBJ databases">
        <title>Genome Sequencing of Three Apophysomyces-Like Fungal Strains Confirms a Novel Fungal Genus in the Mucoromycota with divergent Burkholderia-like Endosymbiotic Bacteria.</title>
        <authorList>
            <person name="Stajich J.E."/>
            <person name="Macias A.M."/>
            <person name="Carter-House D."/>
            <person name="Lovett B."/>
            <person name="Kasson L.R."/>
            <person name="Berry K."/>
            <person name="Grigoriev I."/>
            <person name="Chang Y."/>
            <person name="Spatafora J."/>
            <person name="Kasson M.T."/>
        </authorList>
    </citation>
    <scope>NUCLEOTIDE SEQUENCE</scope>
    <source>
        <strain evidence="14">NRRL A-21654</strain>
    </source>
</reference>
<evidence type="ECO:0000313" key="15">
    <source>
        <dbReference type="Proteomes" id="UP000605846"/>
    </source>
</evidence>
<dbReference type="SMART" id="SM00064">
    <property type="entry name" value="FYVE"/>
    <property type="match status" value="1"/>
</dbReference>